<protein>
    <submittedName>
        <fullName evidence="3">General stress protein</fullName>
    </submittedName>
</protein>
<keyword evidence="1" id="KW-0472">Membrane</keyword>
<keyword evidence="4" id="KW-1185">Reference proteome</keyword>
<dbReference type="InterPro" id="IPR025889">
    <property type="entry name" value="GSP17M-like_dom"/>
</dbReference>
<evidence type="ECO:0000313" key="3">
    <source>
        <dbReference type="EMBL" id="MEG3439946.1"/>
    </source>
</evidence>
<dbReference type="PANTHER" id="PTHR36109">
    <property type="entry name" value="MEMBRANE PROTEIN-RELATED"/>
    <property type="match status" value="1"/>
</dbReference>
<evidence type="ECO:0000259" key="2">
    <source>
        <dbReference type="Pfam" id="PF11181"/>
    </source>
</evidence>
<feature type="domain" description="General stress protein 17M-like" evidence="2">
    <location>
        <begin position="12"/>
        <end position="77"/>
    </location>
</feature>
<dbReference type="EMBL" id="JBAFSM010000066">
    <property type="protein sequence ID" value="MEG3439946.1"/>
    <property type="molecule type" value="Genomic_DNA"/>
</dbReference>
<name>A0AAW9QXQ0_9CHRO</name>
<dbReference type="Pfam" id="PF11181">
    <property type="entry name" value="YflT"/>
    <property type="match status" value="1"/>
</dbReference>
<reference evidence="3 4" key="1">
    <citation type="submission" date="2024-01" db="EMBL/GenBank/DDBJ databases">
        <title>Genomic insights into the taxonomy and metabolism of the cyanobacterium Pannus brasiliensis CCIBt3594.</title>
        <authorList>
            <person name="Machado M."/>
            <person name="Botero N.B."/>
            <person name="Andreote A.P.D."/>
            <person name="Feitosa A.M.T."/>
            <person name="Popin R."/>
            <person name="Sivonen K."/>
            <person name="Fiore M.F."/>
        </authorList>
    </citation>
    <scope>NUCLEOTIDE SEQUENCE [LARGE SCALE GENOMIC DNA]</scope>
    <source>
        <strain evidence="3 4">CCIBt3594</strain>
    </source>
</reference>
<organism evidence="3 4">
    <name type="scientific">Pannus brasiliensis CCIBt3594</name>
    <dbReference type="NCBI Taxonomy" id="1427578"/>
    <lineage>
        <taxon>Bacteria</taxon>
        <taxon>Bacillati</taxon>
        <taxon>Cyanobacteriota</taxon>
        <taxon>Cyanophyceae</taxon>
        <taxon>Oscillatoriophycideae</taxon>
        <taxon>Chroococcales</taxon>
        <taxon>Microcystaceae</taxon>
        <taxon>Pannus</taxon>
    </lineage>
</organism>
<evidence type="ECO:0000256" key="1">
    <source>
        <dbReference type="SAM" id="Phobius"/>
    </source>
</evidence>
<proteinExistence type="predicted"/>
<keyword evidence="1" id="KW-1133">Transmembrane helix</keyword>
<sequence>MNSESDREKRAVGTFSSRADAESAIHALRSAGFPLERVSVIARDANRSGNIAGVDARESVENRAGEGAATGAVAGGALGGITGLLVGLGALAIPGIGPVVVAGAEATVLATTLAGGAIGAAAGGLVGSLIGLGIPEDRARFYSDRVAAGDYLVMVRGTEEEIRRAEAILNRGHIGNFGVYDAPVTGSTGDTGRTAIVNEPDVIVIDRREEQIR</sequence>
<feature type="transmembrane region" description="Helical" evidence="1">
    <location>
        <begin position="113"/>
        <end position="135"/>
    </location>
</feature>
<evidence type="ECO:0000313" key="4">
    <source>
        <dbReference type="Proteomes" id="UP001328733"/>
    </source>
</evidence>
<dbReference type="PANTHER" id="PTHR36109:SF2">
    <property type="entry name" value="MEMBRANE PROTEIN"/>
    <property type="match status" value="1"/>
</dbReference>
<accession>A0AAW9QXQ0</accession>
<gene>
    <name evidence="3" type="ORF">V0288_22655</name>
</gene>
<dbReference type="Proteomes" id="UP001328733">
    <property type="component" value="Unassembled WGS sequence"/>
</dbReference>
<keyword evidence="1" id="KW-0812">Transmembrane</keyword>
<comment type="caution">
    <text evidence="3">The sequence shown here is derived from an EMBL/GenBank/DDBJ whole genome shotgun (WGS) entry which is preliminary data.</text>
</comment>
<dbReference type="RefSeq" id="WP_332867417.1">
    <property type="nucleotide sequence ID" value="NZ_JBAFSM010000066.1"/>
</dbReference>
<dbReference type="AlphaFoldDB" id="A0AAW9QXQ0"/>
<feature type="transmembrane region" description="Helical" evidence="1">
    <location>
        <begin position="72"/>
        <end position="93"/>
    </location>
</feature>
<dbReference type="InterPro" id="IPR052948">
    <property type="entry name" value="Low_temp-induced_all0457"/>
</dbReference>